<evidence type="ECO:0000256" key="1">
    <source>
        <dbReference type="ARBA" id="ARBA00006611"/>
    </source>
</evidence>
<dbReference type="NCBIfam" id="TIGR01420">
    <property type="entry name" value="pilT_fam"/>
    <property type="match status" value="1"/>
</dbReference>
<proteinExistence type="inferred from homology"/>
<dbReference type="GeneID" id="93014621"/>
<dbReference type="Gene3D" id="3.30.450.90">
    <property type="match status" value="1"/>
</dbReference>
<dbReference type="Proteomes" id="UP000008080">
    <property type="component" value="Chromosome"/>
</dbReference>
<dbReference type="InterPro" id="IPR001482">
    <property type="entry name" value="T2SS/T4SS_dom"/>
</dbReference>
<dbReference type="InterPro" id="IPR003593">
    <property type="entry name" value="AAA+_ATPase"/>
</dbReference>
<dbReference type="eggNOG" id="COG2805">
    <property type="taxonomic scope" value="Bacteria"/>
</dbReference>
<keyword evidence="5" id="KW-1185">Reference proteome</keyword>
<reference evidence="4 5" key="1">
    <citation type="journal article" date="2004" name="Science">
        <title>A predator unmasked: life cycle of Bdellovibrio bacteriovorus from a genomic perspective.</title>
        <authorList>
            <person name="Rendulic S."/>
            <person name="Jagtap P."/>
            <person name="Rosinus A."/>
            <person name="Eppinger M."/>
            <person name="Baar C."/>
            <person name="Lanz C."/>
            <person name="Keller H."/>
            <person name="Lambert C."/>
            <person name="Evans K.J."/>
            <person name="Goesmann A."/>
            <person name="Meyer F."/>
            <person name="Sockett R.E."/>
            <person name="Schuster S.C."/>
        </authorList>
    </citation>
    <scope>NUCLEOTIDE SEQUENCE [LARGE SCALE GENOMIC DNA]</scope>
    <source>
        <strain evidence="5">ATCC 15356 / DSM 50701 / NCIMB 9529 / HD100</strain>
    </source>
</reference>
<dbReference type="PANTHER" id="PTHR30486:SF6">
    <property type="entry name" value="TYPE IV PILUS RETRACTATION ATPASE PILT"/>
    <property type="match status" value="1"/>
</dbReference>
<organism evidence="4 5">
    <name type="scientific">Bdellovibrio bacteriovorus (strain ATCC 15356 / DSM 50701 / NCIMB 9529 / HD100)</name>
    <dbReference type="NCBI Taxonomy" id="264462"/>
    <lineage>
        <taxon>Bacteria</taxon>
        <taxon>Pseudomonadati</taxon>
        <taxon>Bdellovibrionota</taxon>
        <taxon>Bdellovibrionia</taxon>
        <taxon>Bdellovibrionales</taxon>
        <taxon>Pseudobdellovibrionaceae</taxon>
        <taxon>Bdellovibrio</taxon>
    </lineage>
</organism>
<dbReference type="InterPro" id="IPR027417">
    <property type="entry name" value="P-loop_NTPase"/>
</dbReference>
<dbReference type="Pfam" id="PF00437">
    <property type="entry name" value="T2SSE"/>
    <property type="match status" value="1"/>
</dbReference>
<dbReference type="KEGG" id="bba:Bd3852"/>
<feature type="region of interest" description="Disordered" evidence="2">
    <location>
        <begin position="344"/>
        <end position="367"/>
    </location>
</feature>
<evidence type="ECO:0000313" key="4">
    <source>
        <dbReference type="EMBL" id="CAE81209.1"/>
    </source>
</evidence>
<evidence type="ECO:0000313" key="5">
    <source>
        <dbReference type="Proteomes" id="UP000008080"/>
    </source>
</evidence>
<protein>
    <submittedName>
        <fullName evidence="4">Twitching motility protein</fullName>
    </submittedName>
</protein>
<evidence type="ECO:0000256" key="2">
    <source>
        <dbReference type="SAM" id="MobiDB-lite"/>
    </source>
</evidence>
<dbReference type="SUPFAM" id="SSF52540">
    <property type="entry name" value="P-loop containing nucleoside triphosphate hydrolases"/>
    <property type="match status" value="1"/>
</dbReference>
<evidence type="ECO:0000259" key="3">
    <source>
        <dbReference type="PROSITE" id="PS00662"/>
    </source>
</evidence>
<dbReference type="HOGENOM" id="CLU_013446_4_0_7"/>
<dbReference type="EMBL" id="BX842656">
    <property type="protein sequence ID" value="CAE81209.1"/>
    <property type="molecule type" value="Genomic_DNA"/>
</dbReference>
<feature type="domain" description="Bacterial type II secretion system protein E" evidence="3">
    <location>
        <begin position="194"/>
        <end position="208"/>
    </location>
</feature>
<dbReference type="AlphaFoldDB" id="Q6MGS0"/>
<dbReference type="RefSeq" id="WP_011166152.1">
    <property type="nucleotide sequence ID" value="NC_005363.1"/>
</dbReference>
<name>Q6MGS0_BDEBA</name>
<dbReference type="Gene3D" id="3.40.50.300">
    <property type="entry name" value="P-loop containing nucleotide triphosphate hydrolases"/>
    <property type="match status" value="1"/>
</dbReference>
<feature type="compositionally biased region" description="Gly residues" evidence="2">
    <location>
        <begin position="344"/>
        <end position="359"/>
    </location>
</feature>
<dbReference type="STRING" id="264462.Bd3852"/>
<dbReference type="GO" id="GO:0005524">
    <property type="term" value="F:ATP binding"/>
    <property type="evidence" value="ECO:0007669"/>
    <property type="project" value="InterPro"/>
</dbReference>
<dbReference type="CDD" id="cd01131">
    <property type="entry name" value="PilT"/>
    <property type="match status" value="1"/>
</dbReference>
<comment type="similarity">
    <text evidence="1">Belongs to the GSP E family.</text>
</comment>
<dbReference type="PROSITE" id="PS00662">
    <property type="entry name" value="T2SP_E"/>
    <property type="match status" value="1"/>
</dbReference>
<sequence>MATIDELFKLMVEQGASDLHITSGAAPYLRLHGNMVPLNYRELTNQDVQGLLFEILSEKQKKAFVEKWELDFAYTLSGVGRFRCNIFMQRKGLGAVMRIIPEKIKTAQELGLPPAVMDMIDCDRGLILVTGPTGSGKSTTLAAMIHQINMTREAHIITVEDPIEFVHPNLKSLVNQREVGSHTKSFANALKAALREDPDILLVGELRDLETISLALTAAETGHIVFGTLHTNSAAKTIDRIIDVFPAGQQQQIRTMLAESLRGVVAQTLFSRADGQGRVAAYEIMRNTKAISNLVREGKVHQIPSAMQTGATQGMVLFEKYIEDLVRKGKVSAADAKTFLGQAGGGDTSVQTGMGGAPAGGPRTKVG</sequence>
<dbReference type="InterPro" id="IPR050921">
    <property type="entry name" value="T4SS_GSP_E_ATPase"/>
</dbReference>
<dbReference type="GO" id="GO:0016887">
    <property type="term" value="F:ATP hydrolysis activity"/>
    <property type="evidence" value="ECO:0007669"/>
    <property type="project" value="InterPro"/>
</dbReference>
<dbReference type="PANTHER" id="PTHR30486">
    <property type="entry name" value="TWITCHING MOTILITY PROTEIN PILT"/>
    <property type="match status" value="1"/>
</dbReference>
<gene>
    <name evidence="4" type="primary">pilT</name>
    <name evidence="4" type="ordered locus">Bd3852</name>
</gene>
<accession>Q6MGS0</accession>
<dbReference type="InterPro" id="IPR006321">
    <property type="entry name" value="PilT/PilU"/>
</dbReference>
<dbReference type="SMART" id="SM00382">
    <property type="entry name" value="AAA"/>
    <property type="match status" value="1"/>
</dbReference>